<dbReference type="InterPro" id="IPR007612">
    <property type="entry name" value="LOR"/>
</dbReference>
<evidence type="ECO:0000313" key="2">
    <source>
        <dbReference type="EMBL" id="CAI9090387.1"/>
    </source>
</evidence>
<evidence type="ECO:0000313" key="3">
    <source>
        <dbReference type="Proteomes" id="UP001161247"/>
    </source>
</evidence>
<organism evidence="2 3">
    <name type="scientific">Oldenlandia corymbosa var. corymbosa</name>
    <dbReference type="NCBI Taxonomy" id="529605"/>
    <lineage>
        <taxon>Eukaryota</taxon>
        <taxon>Viridiplantae</taxon>
        <taxon>Streptophyta</taxon>
        <taxon>Embryophyta</taxon>
        <taxon>Tracheophyta</taxon>
        <taxon>Spermatophyta</taxon>
        <taxon>Magnoliopsida</taxon>
        <taxon>eudicotyledons</taxon>
        <taxon>Gunneridae</taxon>
        <taxon>Pentapetalae</taxon>
        <taxon>asterids</taxon>
        <taxon>lamiids</taxon>
        <taxon>Gentianales</taxon>
        <taxon>Rubiaceae</taxon>
        <taxon>Rubioideae</taxon>
        <taxon>Spermacoceae</taxon>
        <taxon>Hedyotis-Oldenlandia complex</taxon>
        <taxon>Oldenlandia</taxon>
    </lineage>
</organism>
<dbReference type="PANTHER" id="PTHR31087">
    <property type="match status" value="1"/>
</dbReference>
<reference evidence="2" key="1">
    <citation type="submission" date="2023-03" db="EMBL/GenBank/DDBJ databases">
        <authorList>
            <person name="Julca I."/>
        </authorList>
    </citation>
    <scope>NUCLEOTIDE SEQUENCE</scope>
</reference>
<proteinExistence type="inferred from homology"/>
<dbReference type="Gene3D" id="2.40.160.200">
    <property type="entry name" value="LURP1-related"/>
    <property type="match status" value="1"/>
</dbReference>
<protein>
    <submittedName>
        <fullName evidence="2">OLC1v1025150C1</fullName>
    </submittedName>
</protein>
<dbReference type="InterPro" id="IPR025659">
    <property type="entry name" value="Tubby-like_C"/>
</dbReference>
<dbReference type="PANTHER" id="PTHR31087:SF160">
    <property type="entry name" value="PROTEIN LURP-ONE-RELATED 1-RELATED"/>
    <property type="match status" value="1"/>
</dbReference>
<dbReference type="AlphaFoldDB" id="A0AAV1C6E4"/>
<comment type="similarity">
    <text evidence="1">Belongs to the LOR family.</text>
</comment>
<dbReference type="Proteomes" id="UP001161247">
    <property type="component" value="Chromosome 1"/>
</dbReference>
<dbReference type="EMBL" id="OX459118">
    <property type="protein sequence ID" value="CAI9090387.1"/>
    <property type="molecule type" value="Genomic_DNA"/>
</dbReference>
<dbReference type="Pfam" id="PF04525">
    <property type="entry name" value="LOR"/>
    <property type="match status" value="1"/>
</dbReference>
<evidence type="ECO:0000256" key="1">
    <source>
        <dbReference type="ARBA" id="ARBA00005437"/>
    </source>
</evidence>
<gene>
    <name evidence="2" type="ORF">OLC1_LOCUS2554</name>
</gene>
<keyword evidence="3" id="KW-1185">Reference proteome</keyword>
<dbReference type="SUPFAM" id="SSF54518">
    <property type="entry name" value="Tubby C-terminal domain-like"/>
    <property type="match status" value="1"/>
</dbReference>
<accession>A0AAV1C6E4</accession>
<dbReference type="InterPro" id="IPR038595">
    <property type="entry name" value="LOR_sf"/>
</dbReference>
<sequence length="288" mass="31877">MAAYPYYPPGNQPFYPPTAPPPPSAVQPYTHPTIVETSTPYALPVSPYPVQPMYYPPAYPPVYKMPAPPLIVPVGRPGQAVLTYPIPVVGPQYCLPRPVDLLIVRKLMTLTNDFKVTDIEKNTMFKVKGKLLSTHDKRVLLDAAGTPILTLNNKIFSAYSRWQVFRGASTHPKDLIFSAKTSSMIQLKTKLHVYLGNRMSEDSCDFRVEGSWSDDACKVYVGETATIAAQMNKKDNASSFLLGKDTFMVTVNPNVDYAFVVSLILILDAINDRSLTSNIPTVTDLVAF</sequence>
<name>A0AAV1C6E4_OLDCO</name>